<dbReference type="PANTHER" id="PTHR36575:SF2">
    <property type="entry name" value="CHITIN-BINDING TYPE-4 DOMAIN-CONTAINING PROTEIN-RELATED"/>
    <property type="match status" value="1"/>
</dbReference>
<reference evidence="5" key="1">
    <citation type="submission" date="2023-10" db="EMBL/GenBank/DDBJ databases">
        <authorList>
            <person name="Chen Y."/>
            <person name="Shah S."/>
            <person name="Dougan E. K."/>
            <person name="Thang M."/>
            <person name="Chan C."/>
        </authorList>
    </citation>
    <scope>NUCLEOTIDE SEQUENCE [LARGE SCALE GENOMIC DNA]</scope>
</reference>
<feature type="domain" description="Auxiliary Activity family 9 catalytic" evidence="4">
    <location>
        <begin position="317"/>
        <end position="472"/>
    </location>
</feature>
<comment type="cofactor">
    <cofactor evidence="1">
        <name>Cu(2+)</name>
        <dbReference type="ChEBI" id="CHEBI:29036"/>
    </cofactor>
</comment>
<dbReference type="EMBL" id="CAUYUJ010012525">
    <property type="protein sequence ID" value="CAK0834121.1"/>
    <property type="molecule type" value="Genomic_DNA"/>
</dbReference>
<evidence type="ECO:0000313" key="5">
    <source>
        <dbReference type="EMBL" id="CAK0834121.1"/>
    </source>
</evidence>
<dbReference type="PANTHER" id="PTHR36575">
    <property type="entry name" value="BINDING PROTEIN, PUTATIVE (AFU_ORTHOLOGUE AFUA_1G14430)-RELATED"/>
    <property type="match status" value="1"/>
</dbReference>
<evidence type="ECO:0000256" key="1">
    <source>
        <dbReference type="ARBA" id="ARBA00001973"/>
    </source>
</evidence>
<dbReference type="InterPro" id="IPR052282">
    <property type="entry name" value="Starch-active_LPMO"/>
</dbReference>
<evidence type="ECO:0000313" key="6">
    <source>
        <dbReference type="Proteomes" id="UP001189429"/>
    </source>
</evidence>
<dbReference type="Proteomes" id="UP001189429">
    <property type="component" value="Unassembled WGS sequence"/>
</dbReference>
<comment type="caution">
    <text evidence="5">The sequence shown here is derived from an EMBL/GenBank/DDBJ whole genome shotgun (WGS) entry which is preliminary data.</text>
</comment>
<proteinExistence type="predicted"/>
<feature type="compositionally biased region" description="Basic and acidic residues" evidence="3">
    <location>
        <begin position="127"/>
        <end position="138"/>
    </location>
</feature>
<name>A0ABN9SQI7_9DINO</name>
<dbReference type="Gene3D" id="2.70.50.70">
    <property type="match status" value="1"/>
</dbReference>
<dbReference type="Pfam" id="PF03443">
    <property type="entry name" value="AA9"/>
    <property type="match status" value="1"/>
</dbReference>
<evidence type="ECO:0000256" key="3">
    <source>
        <dbReference type="SAM" id="MobiDB-lite"/>
    </source>
</evidence>
<dbReference type="InterPro" id="IPR005103">
    <property type="entry name" value="AA9_LPMO"/>
</dbReference>
<accession>A0ABN9SQI7</accession>
<feature type="region of interest" description="Disordered" evidence="3">
    <location>
        <begin position="112"/>
        <end position="143"/>
    </location>
</feature>
<keyword evidence="2" id="KW-0186">Copper</keyword>
<gene>
    <name evidence="5" type="ORF">PCOR1329_LOCUS31610</name>
</gene>
<protein>
    <recommendedName>
        <fullName evidence="4">Auxiliary Activity family 9 catalytic domain-containing protein</fullName>
    </recommendedName>
</protein>
<organism evidence="5 6">
    <name type="scientific">Prorocentrum cordatum</name>
    <dbReference type="NCBI Taxonomy" id="2364126"/>
    <lineage>
        <taxon>Eukaryota</taxon>
        <taxon>Sar</taxon>
        <taxon>Alveolata</taxon>
        <taxon>Dinophyceae</taxon>
        <taxon>Prorocentrales</taxon>
        <taxon>Prorocentraceae</taxon>
        <taxon>Prorocentrum</taxon>
    </lineage>
</organism>
<evidence type="ECO:0000256" key="2">
    <source>
        <dbReference type="ARBA" id="ARBA00023008"/>
    </source>
</evidence>
<evidence type="ECO:0000259" key="4">
    <source>
        <dbReference type="Pfam" id="PF03443"/>
    </source>
</evidence>
<sequence>RTLEETRVVFLSQIAESAPELLDALVPERPDREPGRRRLLDGGGVLDAGLDCADDAHQRTLDVARQRAPWRGGGDSPRRTGRTAMSCRRRTRSQGPFPEEWLRAELAPCLADREARPPSHARGRSPSARERPRSKDGATEAAQEAELPFAWKGAAPLADDLEKLVLRVQDSSAGKTAARTADPVTQLPPGLGPGEEIVARVRSWAQDVASAHQTETTAEQLLGAMGRTFSPRSHALREYLARRVNSPQHEQRQQELERWSLWPRHPAHRHPAAAPAMPRRPGTASAAAALAALLARAAGHGQMTTPAVRPDADGFAESFVQRRPTHTLSGPVFGYGAGAYRCRELPPTGGAPETTLVAGQAFDVAWKMEAGHPGDCYLYVSYDSDVVDPINWFKIAVFPGCGAADGLVVPDTSTSAVLPADLPACDHCVLRWEWTAHQQVSNIEFYVQCADIAISSSASPVRPSPMVAISGVEHLPSSAEAYRQVYQGQGPEEQYLVGPTVATYTPCDVGSAGCIGGNGSSNSISAAPTRGVDPLVGVGALTLLAAWPLGRR</sequence>
<feature type="non-terminal residue" evidence="5">
    <location>
        <position position="1"/>
    </location>
</feature>
<keyword evidence="6" id="KW-1185">Reference proteome</keyword>
<feature type="region of interest" description="Disordered" evidence="3">
    <location>
        <begin position="67"/>
        <end position="94"/>
    </location>
</feature>